<dbReference type="Gene3D" id="3.20.20.80">
    <property type="entry name" value="Glycosidases"/>
    <property type="match status" value="1"/>
</dbReference>
<dbReference type="InParanoid" id="A0A317XZL6"/>
<feature type="chain" id="PRO_5016412550" evidence="2">
    <location>
        <begin position="24"/>
        <end position="600"/>
    </location>
</feature>
<dbReference type="PRINTS" id="PR00131">
    <property type="entry name" value="GLHYDRLASE1"/>
</dbReference>
<dbReference type="OrthoDB" id="65569at2759"/>
<accession>A0A317XZL6</accession>
<dbReference type="AlphaFoldDB" id="A0A317XZL6"/>
<proteinExistence type="inferred from homology"/>
<dbReference type="InterPro" id="IPR017853">
    <property type="entry name" value="GH"/>
</dbReference>
<organism evidence="3 4">
    <name type="scientific">Testicularia cyperi</name>
    <dbReference type="NCBI Taxonomy" id="1882483"/>
    <lineage>
        <taxon>Eukaryota</taxon>
        <taxon>Fungi</taxon>
        <taxon>Dikarya</taxon>
        <taxon>Basidiomycota</taxon>
        <taxon>Ustilaginomycotina</taxon>
        <taxon>Ustilaginomycetes</taxon>
        <taxon>Ustilaginales</taxon>
        <taxon>Anthracoideaceae</taxon>
        <taxon>Testicularia</taxon>
    </lineage>
</organism>
<dbReference type="GO" id="GO:0008422">
    <property type="term" value="F:beta-glucosidase activity"/>
    <property type="evidence" value="ECO:0007669"/>
    <property type="project" value="TreeGrafter"/>
</dbReference>
<evidence type="ECO:0000256" key="1">
    <source>
        <dbReference type="RuleBase" id="RU003690"/>
    </source>
</evidence>
<keyword evidence="3" id="KW-0378">Hydrolase</keyword>
<gene>
    <name evidence="3" type="ORF">BCV70DRAFT_197934</name>
</gene>
<dbReference type="STRING" id="1882483.A0A317XZL6"/>
<dbReference type="InterPro" id="IPR001360">
    <property type="entry name" value="Glyco_hydro_1"/>
</dbReference>
<dbReference type="Pfam" id="PF00232">
    <property type="entry name" value="Glyco_hydro_1"/>
    <property type="match status" value="1"/>
</dbReference>
<keyword evidence="4" id="KW-1185">Reference proteome</keyword>
<protein>
    <submittedName>
        <fullName evidence="3">Glycoside hydrolase</fullName>
    </submittedName>
</protein>
<keyword evidence="2" id="KW-0732">Signal</keyword>
<dbReference type="PANTHER" id="PTHR10353:SF53">
    <property type="entry name" value="BETA-1,4-GLUCOSIDASE (EUROFUNG)"/>
    <property type="match status" value="1"/>
</dbReference>
<feature type="signal peptide" evidence="2">
    <location>
        <begin position="1"/>
        <end position="23"/>
    </location>
</feature>
<dbReference type="Proteomes" id="UP000246740">
    <property type="component" value="Unassembled WGS sequence"/>
</dbReference>
<dbReference type="GO" id="GO:0005975">
    <property type="term" value="P:carbohydrate metabolic process"/>
    <property type="evidence" value="ECO:0007669"/>
    <property type="project" value="InterPro"/>
</dbReference>
<comment type="similarity">
    <text evidence="1">Belongs to the glycosyl hydrolase 1 family.</text>
</comment>
<dbReference type="PANTHER" id="PTHR10353">
    <property type="entry name" value="GLYCOSYL HYDROLASE"/>
    <property type="match status" value="1"/>
</dbReference>
<evidence type="ECO:0000313" key="4">
    <source>
        <dbReference type="Proteomes" id="UP000246740"/>
    </source>
</evidence>
<evidence type="ECO:0000313" key="3">
    <source>
        <dbReference type="EMBL" id="PWZ03736.1"/>
    </source>
</evidence>
<evidence type="ECO:0000256" key="2">
    <source>
        <dbReference type="SAM" id="SignalP"/>
    </source>
</evidence>
<reference evidence="3 4" key="1">
    <citation type="journal article" date="2018" name="Mol. Biol. Evol.">
        <title>Broad Genomic Sampling Reveals a Smut Pathogenic Ancestry of the Fungal Clade Ustilaginomycotina.</title>
        <authorList>
            <person name="Kijpornyongpan T."/>
            <person name="Mondo S.J."/>
            <person name="Barry K."/>
            <person name="Sandor L."/>
            <person name="Lee J."/>
            <person name="Lipzen A."/>
            <person name="Pangilinan J."/>
            <person name="LaButti K."/>
            <person name="Hainaut M."/>
            <person name="Henrissat B."/>
            <person name="Grigoriev I.V."/>
            <person name="Spatafora J.W."/>
            <person name="Aime M.C."/>
        </authorList>
    </citation>
    <scope>NUCLEOTIDE SEQUENCE [LARGE SCALE GENOMIC DNA]</scope>
    <source>
        <strain evidence="3 4">MCA 3645</strain>
    </source>
</reference>
<name>A0A317XZL6_9BASI</name>
<dbReference type="EMBL" id="KZ819188">
    <property type="protein sequence ID" value="PWZ03736.1"/>
    <property type="molecule type" value="Genomic_DNA"/>
</dbReference>
<dbReference type="SUPFAM" id="SSF51445">
    <property type="entry name" value="(Trans)glycosidases"/>
    <property type="match status" value="1"/>
</dbReference>
<sequence length="600" mass="67348">MLPMTKAAQALQALVLLLPAVLAMPALNLATTELEPRNNPTLASHGHKYSLNELWGIVEKGSPVEYATEQTVRQGPFEFDVPESPSSFPYLTTEPTGSSKLSLNSSTAGLKFPKGFKYGVASAAAQVEGAVKADGRGPSIWDYTAHQFPASIADGTTLDVTDNFRYLYKYDTARIAAMGVNAHSISISWSRVLPLGTMESISHDALEYYDDLIGTTVAAGIEPVVTLFHWDVPLALELEYGSYRSEQIVGHFTAYAELAFRRWGSKVKTWVTHNEPGVFCPRYENTLPLNATNPTNWSEQESRYRCTYHLLKAHGSAVKVFRQLQSDGTIPADHEVGLKLDNSYPLPYDGENQDDVDNAARAEAFNVGIYAEPIYGSGDWPEIVKQAVPAWMLPNITAEDTALIRGSADYFALDGYDVRITKALDEGEYARCKANSSDTNWPVCADTSRLAYSQSFKNGWTLGQQADPRAPWLYNSAGALRWYGKLIHERYPAPKYYLSEFGFAEPGESNKTELHQLRQDSARTAYLQDYLDQILLSIHLDGVPWAGIFAWSFLDNFEWYEGKRLRFGMQFVNFTSPRLERHYKRSFLELRDYMQMRLDL</sequence>